<comment type="subcellular location">
    <subcellularLocation>
        <location evidence="1">Membrane</location>
        <topology evidence="1">Multi-pass membrane protein</topology>
    </subcellularLocation>
</comment>
<evidence type="ECO:0000256" key="5">
    <source>
        <dbReference type="ARBA" id="ARBA00022967"/>
    </source>
</evidence>
<dbReference type="GO" id="GO:0016020">
    <property type="term" value="C:membrane"/>
    <property type="evidence" value="ECO:0007669"/>
    <property type="project" value="UniProtKB-SubCell"/>
</dbReference>
<keyword evidence="3" id="KW-0813">Transport</keyword>
<evidence type="ECO:0000256" key="9">
    <source>
        <dbReference type="SAM" id="MobiDB-lite"/>
    </source>
</evidence>
<gene>
    <name evidence="10" type="ORF">OLC1_LOCUS16454</name>
</gene>
<keyword evidence="11" id="KW-1185">Reference proteome</keyword>
<dbReference type="GO" id="GO:0003954">
    <property type="term" value="F:NADH dehydrogenase activity"/>
    <property type="evidence" value="ECO:0007669"/>
    <property type="project" value="TreeGrafter"/>
</dbReference>
<accession>A0AAV1DMY1</accession>
<organism evidence="10 11">
    <name type="scientific">Oldenlandia corymbosa var. corymbosa</name>
    <dbReference type="NCBI Taxonomy" id="529605"/>
    <lineage>
        <taxon>Eukaryota</taxon>
        <taxon>Viridiplantae</taxon>
        <taxon>Streptophyta</taxon>
        <taxon>Embryophyta</taxon>
        <taxon>Tracheophyta</taxon>
        <taxon>Spermatophyta</taxon>
        <taxon>Magnoliopsida</taxon>
        <taxon>eudicotyledons</taxon>
        <taxon>Gunneridae</taxon>
        <taxon>Pentapetalae</taxon>
        <taxon>asterids</taxon>
        <taxon>lamiids</taxon>
        <taxon>Gentianales</taxon>
        <taxon>Rubiaceae</taxon>
        <taxon>Rubioideae</taxon>
        <taxon>Spermacoceae</taxon>
        <taxon>Hedyotis-Oldenlandia complex</taxon>
        <taxon>Oldenlandia</taxon>
    </lineage>
</organism>
<dbReference type="PANTHER" id="PTHR42829:SF2">
    <property type="entry name" value="NADH-UBIQUINONE OXIDOREDUCTASE CHAIN 5"/>
    <property type="match status" value="1"/>
</dbReference>
<keyword evidence="6" id="KW-1133">Transmembrane helix</keyword>
<dbReference type="AlphaFoldDB" id="A0AAV1DMY1"/>
<evidence type="ECO:0000313" key="10">
    <source>
        <dbReference type="EMBL" id="CAI9108354.1"/>
    </source>
</evidence>
<keyword evidence="8" id="KW-0472">Membrane</keyword>
<feature type="region of interest" description="Disordered" evidence="9">
    <location>
        <begin position="1"/>
        <end position="28"/>
    </location>
</feature>
<comment type="similarity">
    <text evidence="2">Belongs to the complex I subunit 5 family.</text>
</comment>
<dbReference type="GO" id="GO:0042773">
    <property type="term" value="P:ATP synthesis coupled electron transport"/>
    <property type="evidence" value="ECO:0007669"/>
    <property type="project" value="InterPro"/>
</dbReference>
<dbReference type="GO" id="GO:0008137">
    <property type="term" value="F:NADH dehydrogenase (ubiquinone) activity"/>
    <property type="evidence" value="ECO:0007669"/>
    <property type="project" value="InterPro"/>
</dbReference>
<keyword evidence="4" id="KW-0812">Transmembrane</keyword>
<evidence type="ECO:0000313" key="11">
    <source>
        <dbReference type="Proteomes" id="UP001161247"/>
    </source>
</evidence>
<evidence type="ECO:0000256" key="4">
    <source>
        <dbReference type="ARBA" id="ARBA00022692"/>
    </source>
</evidence>
<sequence>MTYSQEGKKKGRVDISSSTMSEAESASPNSDQLFDQICVEYSKLVQENGKSSLAGFCNSKRRLSAGSAHPGHQNSVCEGSKLILEKTQSSLLGLKIETRSLEILGFPEGAACPSLIQAHNREYPNPGNRGLAILRLQSTFRLCPSTAKSFDLCPSYLRVGPVRSRRRCSRNVCGRHVFFYRRPKKIFLDTVNPSFRILHSIPYCLFLIPKHESRSITTSAKSRNVYCNRSLLRRRFFAFSSLWTRALVDTGGEQAKRVVRNGKKDTTTSPLCWNYSKYFSWNSYRYVSWVQNVNISSLATEPARGLWILLSTLLSTPIGIDCMGSKDFRFPLSTGLPRSVYEFFRICRQQGLAPQPVYKPSKVGNVKEAGIGGDLSTASVYLLGVAGFFGRFLGSEGTAIMTTTCLSFSAILSLIAFYEVAPGASACYLKIAPWISSEMFDASWGFFGDS</sequence>
<name>A0AAV1DMY1_OLDCO</name>
<keyword evidence="7" id="KW-0520">NAD</keyword>
<evidence type="ECO:0000256" key="1">
    <source>
        <dbReference type="ARBA" id="ARBA00004141"/>
    </source>
</evidence>
<reference evidence="10" key="1">
    <citation type="submission" date="2023-03" db="EMBL/GenBank/DDBJ databases">
        <authorList>
            <person name="Julca I."/>
        </authorList>
    </citation>
    <scope>NUCLEOTIDE SEQUENCE</scope>
</reference>
<dbReference type="InterPro" id="IPR003945">
    <property type="entry name" value="NU5C-like"/>
</dbReference>
<dbReference type="Proteomes" id="UP001161247">
    <property type="component" value="Chromosome 6"/>
</dbReference>
<evidence type="ECO:0000256" key="8">
    <source>
        <dbReference type="ARBA" id="ARBA00023136"/>
    </source>
</evidence>
<protein>
    <submittedName>
        <fullName evidence="10">OLC1v1007927C1</fullName>
    </submittedName>
</protein>
<dbReference type="EMBL" id="OX459123">
    <property type="protein sequence ID" value="CAI9108354.1"/>
    <property type="molecule type" value="Genomic_DNA"/>
</dbReference>
<dbReference type="PANTHER" id="PTHR42829">
    <property type="entry name" value="NADH-UBIQUINONE OXIDOREDUCTASE CHAIN 5"/>
    <property type="match status" value="1"/>
</dbReference>
<proteinExistence type="inferred from homology"/>
<evidence type="ECO:0000256" key="7">
    <source>
        <dbReference type="ARBA" id="ARBA00023027"/>
    </source>
</evidence>
<evidence type="ECO:0000256" key="6">
    <source>
        <dbReference type="ARBA" id="ARBA00022989"/>
    </source>
</evidence>
<evidence type="ECO:0000256" key="3">
    <source>
        <dbReference type="ARBA" id="ARBA00022448"/>
    </source>
</evidence>
<dbReference type="GO" id="GO:0015990">
    <property type="term" value="P:electron transport coupled proton transport"/>
    <property type="evidence" value="ECO:0007669"/>
    <property type="project" value="TreeGrafter"/>
</dbReference>
<keyword evidence="5" id="KW-1278">Translocase</keyword>
<evidence type="ECO:0000256" key="2">
    <source>
        <dbReference type="ARBA" id="ARBA00008200"/>
    </source>
</evidence>
<feature type="compositionally biased region" description="Low complexity" evidence="9">
    <location>
        <begin position="16"/>
        <end position="27"/>
    </location>
</feature>